<reference evidence="3" key="1">
    <citation type="journal article" date="2019" name="Int. J. Syst. Evol. Microbiol.">
        <title>The Global Catalogue of Microorganisms (GCM) 10K type strain sequencing project: providing services to taxonomists for standard genome sequencing and annotation.</title>
        <authorList>
            <consortium name="The Broad Institute Genomics Platform"/>
            <consortium name="The Broad Institute Genome Sequencing Center for Infectious Disease"/>
            <person name="Wu L."/>
            <person name="Ma J."/>
        </authorList>
    </citation>
    <scope>NUCLEOTIDE SEQUENCE [LARGE SCALE GENOMIC DNA]</scope>
    <source>
        <strain evidence="3">JCM 16904</strain>
    </source>
</reference>
<accession>A0ABP7AZT5</accession>
<evidence type="ECO:0000256" key="1">
    <source>
        <dbReference type="SAM" id="MobiDB-lite"/>
    </source>
</evidence>
<gene>
    <name evidence="2" type="ORF">GCM10022224_003540</name>
</gene>
<protein>
    <submittedName>
        <fullName evidence="2">Uncharacterized protein</fullName>
    </submittedName>
</protein>
<organism evidence="2 3">
    <name type="scientific">Nonomuraea antimicrobica</name>
    <dbReference type="NCBI Taxonomy" id="561173"/>
    <lineage>
        <taxon>Bacteria</taxon>
        <taxon>Bacillati</taxon>
        <taxon>Actinomycetota</taxon>
        <taxon>Actinomycetes</taxon>
        <taxon>Streptosporangiales</taxon>
        <taxon>Streptosporangiaceae</taxon>
        <taxon>Nonomuraea</taxon>
    </lineage>
</organism>
<comment type="caution">
    <text evidence="2">The sequence shown here is derived from an EMBL/GenBank/DDBJ whole genome shotgun (WGS) entry which is preliminary data.</text>
</comment>
<feature type="region of interest" description="Disordered" evidence="1">
    <location>
        <begin position="1"/>
        <end position="24"/>
    </location>
</feature>
<sequence length="61" mass="6449">MIVDQGFDGESSLPRRPVEADPTTTNTVTAAAGALHSRTSEAVTSTVKGRVTMRSPVAYWA</sequence>
<evidence type="ECO:0000313" key="3">
    <source>
        <dbReference type="Proteomes" id="UP001500902"/>
    </source>
</evidence>
<keyword evidence="3" id="KW-1185">Reference proteome</keyword>
<name>A0ABP7AZT5_9ACTN</name>
<dbReference type="Proteomes" id="UP001500902">
    <property type="component" value="Unassembled WGS sequence"/>
</dbReference>
<dbReference type="RefSeq" id="WP_344872203.1">
    <property type="nucleotide sequence ID" value="NZ_BAAAZP010000005.1"/>
</dbReference>
<evidence type="ECO:0000313" key="2">
    <source>
        <dbReference type="EMBL" id="GAA3644311.1"/>
    </source>
</evidence>
<proteinExistence type="predicted"/>
<dbReference type="EMBL" id="BAAAZP010000005">
    <property type="protein sequence ID" value="GAA3644311.1"/>
    <property type="molecule type" value="Genomic_DNA"/>
</dbReference>